<sequence>MTYVCGPVYRGRAACLFELRQVQRSRAYDISPIFDKYLPPPEEAKPLPVKEAPPSPPPPAPAPPPAKHRGPRHPSTPIPVIRINHSVSVGVNQPKREDLTYDVSKKSRKARAAKDYLNAVRLRFCTVGRPRVLERASVFRRLQAYEPQLLQPPWHIVNLAGIELQRLFNKRGRIPPTSNPSHHMTMKWTTIARMTTNTVGRLSRYFAPSDAYRLNFRYRRDGETNRSHERHDFRSEAVEEGKAAEEALSPATYSRCLQSKKPTARKSGKKSAAFPGDDDILTFAQKKDLSEAIQTLDGQNLERVIRIIREGVPEIQDESYDLDEMTLDDDDRFFVLCYVYSHFVCSSLVPYATDLVKSYTRKVMLKFSTPAKGALKSDRNHSSRNFVPRPSGRHAPKRGLPPDVYPSHMSAEFISVTQREDGRISKKRIGEKSKSDTRAMFDIDRLFPAANLDPLLVDIDGPAEPEGDPSTGLEGDPIRRATKPAEWLPHCRQFLTELLRLVCEREEKATFLSSGVDDVSAGGISAYAHKQAALYRKLAKVFVSDWQECLRQRFLGSSWLKKYPTPPEAKRRRLVSNVRLHHSSSPCPDDAELEWDPCVEDGGARTFCDNLYELTDD</sequence>
<evidence type="ECO:0000313" key="3">
    <source>
        <dbReference type="EMBL" id="KAF9781083.1"/>
    </source>
</evidence>
<reference evidence="3" key="2">
    <citation type="submission" date="2020-11" db="EMBL/GenBank/DDBJ databases">
        <authorList>
            <consortium name="DOE Joint Genome Institute"/>
            <person name="Kuo A."/>
            <person name="Miyauchi S."/>
            <person name="Kiss E."/>
            <person name="Drula E."/>
            <person name="Kohler A."/>
            <person name="Sanchez-Garcia M."/>
            <person name="Andreopoulos B."/>
            <person name="Barry K.W."/>
            <person name="Bonito G."/>
            <person name="Buee M."/>
            <person name="Carver A."/>
            <person name="Chen C."/>
            <person name="Cichocki N."/>
            <person name="Clum A."/>
            <person name="Culley D."/>
            <person name="Crous P.W."/>
            <person name="Fauchery L."/>
            <person name="Girlanda M."/>
            <person name="Hayes R."/>
            <person name="Keri Z."/>
            <person name="Labutti K."/>
            <person name="Lipzen A."/>
            <person name="Lombard V."/>
            <person name="Magnuson J."/>
            <person name="Maillard F."/>
            <person name="Morin E."/>
            <person name="Murat C."/>
            <person name="Nolan M."/>
            <person name="Ohm R."/>
            <person name="Pangilinan J."/>
            <person name="Pereira M."/>
            <person name="Perotto S."/>
            <person name="Peter M."/>
            <person name="Riley R."/>
            <person name="Sitrit Y."/>
            <person name="Stielow B."/>
            <person name="Szollosi G."/>
            <person name="Zifcakova L."/>
            <person name="Stursova M."/>
            <person name="Spatafora J.W."/>
            <person name="Tedersoo L."/>
            <person name="Vaario L.-M."/>
            <person name="Yamada A."/>
            <person name="Yan M."/>
            <person name="Wang P."/>
            <person name="Xu J."/>
            <person name="Bruns T."/>
            <person name="Baldrian P."/>
            <person name="Vilgalys R."/>
            <person name="Henrissat B."/>
            <person name="Grigoriev I.V."/>
            <person name="Hibbett D."/>
            <person name="Nagy L.G."/>
            <person name="Martin F.M."/>
        </authorList>
    </citation>
    <scope>NUCLEOTIDE SEQUENCE</scope>
    <source>
        <strain evidence="3">UH-Tt-Lm1</strain>
    </source>
</reference>
<comment type="caution">
    <text evidence="3">The sequence shown here is derived from an EMBL/GenBank/DDBJ whole genome shotgun (WGS) entry which is preliminary data.</text>
</comment>
<feature type="region of interest" description="Disordered" evidence="1">
    <location>
        <begin position="223"/>
        <end position="246"/>
    </location>
</feature>
<dbReference type="InterPro" id="IPR038336">
    <property type="entry name" value="NET_sf"/>
</dbReference>
<organism evidence="3 4">
    <name type="scientific">Thelephora terrestris</name>
    <dbReference type="NCBI Taxonomy" id="56493"/>
    <lineage>
        <taxon>Eukaryota</taxon>
        <taxon>Fungi</taxon>
        <taxon>Dikarya</taxon>
        <taxon>Basidiomycota</taxon>
        <taxon>Agaricomycotina</taxon>
        <taxon>Agaricomycetes</taxon>
        <taxon>Thelephorales</taxon>
        <taxon>Thelephoraceae</taxon>
        <taxon>Thelephora</taxon>
    </lineage>
</organism>
<accession>A0A9P6H7P3</accession>
<feature type="region of interest" description="Disordered" evidence="1">
    <location>
        <begin position="373"/>
        <end position="405"/>
    </location>
</feature>
<protein>
    <recommendedName>
        <fullName evidence="2">NET domain-containing protein</fullName>
    </recommendedName>
</protein>
<dbReference type="EMBL" id="WIUZ02000014">
    <property type="protein sequence ID" value="KAF9781083.1"/>
    <property type="molecule type" value="Genomic_DNA"/>
</dbReference>
<feature type="domain" description="NET" evidence="2">
    <location>
        <begin position="281"/>
        <end position="328"/>
    </location>
</feature>
<name>A0A9P6H7P3_9AGAM</name>
<dbReference type="InterPro" id="IPR027353">
    <property type="entry name" value="NET_dom"/>
</dbReference>
<proteinExistence type="predicted"/>
<gene>
    <name evidence="3" type="ORF">BJ322DRAFT_1162087</name>
</gene>
<evidence type="ECO:0000259" key="2">
    <source>
        <dbReference type="Pfam" id="PF17035"/>
    </source>
</evidence>
<dbReference type="Proteomes" id="UP000736335">
    <property type="component" value="Unassembled WGS sequence"/>
</dbReference>
<dbReference type="AlphaFoldDB" id="A0A9P6H7P3"/>
<dbReference type="Pfam" id="PF17035">
    <property type="entry name" value="BET"/>
    <property type="match status" value="1"/>
</dbReference>
<reference evidence="3" key="1">
    <citation type="journal article" date="2020" name="Nat. Commun.">
        <title>Large-scale genome sequencing of mycorrhizal fungi provides insights into the early evolution of symbiotic traits.</title>
        <authorList>
            <person name="Miyauchi S."/>
            <person name="Kiss E."/>
            <person name="Kuo A."/>
            <person name="Drula E."/>
            <person name="Kohler A."/>
            <person name="Sanchez-Garcia M."/>
            <person name="Morin E."/>
            <person name="Andreopoulos B."/>
            <person name="Barry K.W."/>
            <person name="Bonito G."/>
            <person name="Buee M."/>
            <person name="Carver A."/>
            <person name="Chen C."/>
            <person name="Cichocki N."/>
            <person name="Clum A."/>
            <person name="Culley D."/>
            <person name="Crous P.W."/>
            <person name="Fauchery L."/>
            <person name="Girlanda M."/>
            <person name="Hayes R.D."/>
            <person name="Keri Z."/>
            <person name="LaButti K."/>
            <person name="Lipzen A."/>
            <person name="Lombard V."/>
            <person name="Magnuson J."/>
            <person name="Maillard F."/>
            <person name="Murat C."/>
            <person name="Nolan M."/>
            <person name="Ohm R.A."/>
            <person name="Pangilinan J."/>
            <person name="Pereira M.F."/>
            <person name="Perotto S."/>
            <person name="Peter M."/>
            <person name="Pfister S."/>
            <person name="Riley R."/>
            <person name="Sitrit Y."/>
            <person name="Stielow J.B."/>
            <person name="Szollosi G."/>
            <person name="Zifcakova L."/>
            <person name="Stursova M."/>
            <person name="Spatafora J.W."/>
            <person name="Tedersoo L."/>
            <person name="Vaario L.M."/>
            <person name="Yamada A."/>
            <person name="Yan M."/>
            <person name="Wang P."/>
            <person name="Xu J."/>
            <person name="Bruns T."/>
            <person name="Baldrian P."/>
            <person name="Vilgalys R."/>
            <person name="Dunand C."/>
            <person name="Henrissat B."/>
            <person name="Grigoriev I.V."/>
            <person name="Hibbett D."/>
            <person name="Nagy L.G."/>
            <person name="Martin F.M."/>
        </authorList>
    </citation>
    <scope>NUCLEOTIDE SEQUENCE</scope>
    <source>
        <strain evidence="3">UH-Tt-Lm1</strain>
    </source>
</reference>
<evidence type="ECO:0000256" key="1">
    <source>
        <dbReference type="SAM" id="MobiDB-lite"/>
    </source>
</evidence>
<dbReference type="OrthoDB" id="10264376at2759"/>
<feature type="region of interest" description="Disordered" evidence="1">
    <location>
        <begin position="458"/>
        <end position="478"/>
    </location>
</feature>
<feature type="compositionally biased region" description="Basic and acidic residues" evidence="1">
    <location>
        <begin position="223"/>
        <end position="245"/>
    </location>
</feature>
<dbReference type="Gene3D" id="1.20.1270.220">
    <property type="match status" value="1"/>
</dbReference>
<evidence type="ECO:0000313" key="4">
    <source>
        <dbReference type="Proteomes" id="UP000736335"/>
    </source>
</evidence>
<feature type="compositionally biased region" description="Pro residues" evidence="1">
    <location>
        <begin position="51"/>
        <end position="65"/>
    </location>
</feature>
<keyword evidence="4" id="KW-1185">Reference proteome</keyword>
<feature type="region of interest" description="Disordered" evidence="1">
    <location>
        <begin position="41"/>
        <end position="79"/>
    </location>
</feature>